<reference evidence="1 2" key="1">
    <citation type="submission" date="2014-04" db="EMBL/GenBank/DDBJ databases">
        <title>Draft genome sequence of Photobacterium halotolerans S2753: a solonamide, ngercheumicin and holomycin producer.</title>
        <authorList>
            <person name="Machado H.R."/>
            <person name="Gram L."/>
        </authorList>
    </citation>
    <scope>NUCLEOTIDE SEQUENCE [LARGE SCALE GENOMIC DNA]</scope>
    <source>
        <strain evidence="1 2">S2753</strain>
    </source>
</reference>
<name>A0A066RS33_9GAMM</name>
<dbReference type="OrthoDB" id="5959530at2"/>
<dbReference type="InterPro" id="IPR021732">
    <property type="entry name" value="DUF3301"/>
</dbReference>
<dbReference type="EMBL" id="JMIB01000037">
    <property type="protein sequence ID" value="KDM90178.1"/>
    <property type="molecule type" value="Genomic_DNA"/>
</dbReference>
<dbReference type="AlphaFoldDB" id="A0A066RS33"/>
<dbReference type="Proteomes" id="UP000027192">
    <property type="component" value="Unassembled WGS sequence"/>
</dbReference>
<keyword evidence="2" id="KW-1185">Reference proteome</keyword>
<organism evidence="1 2">
    <name type="scientific">Photobacterium galatheae</name>
    <dbReference type="NCBI Taxonomy" id="1654360"/>
    <lineage>
        <taxon>Bacteria</taxon>
        <taxon>Pseudomonadati</taxon>
        <taxon>Pseudomonadota</taxon>
        <taxon>Gammaproteobacteria</taxon>
        <taxon>Vibrionales</taxon>
        <taxon>Vibrionaceae</taxon>
        <taxon>Photobacterium</taxon>
    </lineage>
</organism>
<evidence type="ECO:0008006" key="3">
    <source>
        <dbReference type="Google" id="ProtNLM"/>
    </source>
</evidence>
<dbReference type="RefSeq" id="WP_036755964.1">
    <property type="nucleotide sequence ID" value="NZ_JAGSGC010000019.1"/>
</dbReference>
<gene>
    <name evidence="1" type="ORF">EA58_18575</name>
</gene>
<evidence type="ECO:0000313" key="1">
    <source>
        <dbReference type="EMBL" id="KDM90178.1"/>
    </source>
</evidence>
<dbReference type="STRING" id="1654360.EA58_18575"/>
<dbReference type="Pfam" id="PF11743">
    <property type="entry name" value="DUF3301"/>
    <property type="match status" value="1"/>
</dbReference>
<protein>
    <recommendedName>
        <fullName evidence="3">DUF3301 domain-containing protein</fullName>
    </recommendedName>
</protein>
<comment type="caution">
    <text evidence="1">The sequence shown here is derived from an EMBL/GenBank/DDBJ whole genome shotgun (WGS) entry which is preliminary data.</text>
</comment>
<sequence length="100" mass="11620">MDNLLMILALAFAGYLFWQQRRQSELAQQFIHQRCQQLGLQLLSVARGAHRLKDDDGNWTWQTLYLFEFSADGADAYQGCATFRGMRPVQFYVPPHHMPS</sequence>
<accession>A0A066RS33</accession>
<proteinExistence type="predicted"/>
<evidence type="ECO:0000313" key="2">
    <source>
        <dbReference type="Proteomes" id="UP000027192"/>
    </source>
</evidence>